<dbReference type="WBParaSite" id="SSLN_0001274401-mRNA-1">
    <property type="protein sequence ID" value="SSLN_0001274401-mRNA-1"/>
    <property type="gene ID" value="SSLN_0001274401"/>
</dbReference>
<name>A0A183T735_SCHSO</name>
<dbReference type="Gene3D" id="3.60.10.10">
    <property type="entry name" value="Endonuclease/exonuclease/phosphatase"/>
    <property type="match status" value="1"/>
</dbReference>
<dbReference type="InterPro" id="IPR036691">
    <property type="entry name" value="Endo/exonu/phosph_ase_sf"/>
</dbReference>
<dbReference type="OrthoDB" id="6313202at2759"/>
<evidence type="ECO:0000313" key="3">
    <source>
        <dbReference type="WBParaSite" id="SSLN_0001274401-mRNA-1"/>
    </source>
</evidence>
<proteinExistence type="predicted"/>
<reference evidence="3" key="1">
    <citation type="submission" date="2016-06" db="UniProtKB">
        <authorList>
            <consortium name="WormBaseParasite"/>
        </authorList>
    </citation>
    <scope>IDENTIFICATION</scope>
</reference>
<dbReference type="Proteomes" id="UP000275846">
    <property type="component" value="Unassembled WGS sequence"/>
</dbReference>
<evidence type="ECO:0000313" key="1">
    <source>
        <dbReference type="EMBL" id="VDL98670.1"/>
    </source>
</evidence>
<dbReference type="EMBL" id="UYSU01037157">
    <property type="protein sequence ID" value="VDL98670.1"/>
    <property type="molecule type" value="Genomic_DNA"/>
</dbReference>
<reference evidence="1 2" key="2">
    <citation type="submission" date="2018-11" db="EMBL/GenBank/DDBJ databases">
        <authorList>
            <consortium name="Pathogen Informatics"/>
        </authorList>
    </citation>
    <scope>NUCLEOTIDE SEQUENCE [LARGE SCALE GENOMIC DNA]</scope>
    <source>
        <strain evidence="1 2">NST_G2</strain>
    </source>
</reference>
<keyword evidence="2" id="KW-1185">Reference proteome</keyword>
<protein>
    <submittedName>
        <fullName evidence="3">Endo/exonuclease/phosphatase domain-containing protein</fullName>
    </submittedName>
</protein>
<dbReference type="SUPFAM" id="SSF56219">
    <property type="entry name" value="DNase I-like"/>
    <property type="match status" value="1"/>
</dbReference>
<evidence type="ECO:0000313" key="2">
    <source>
        <dbReference type="Proteomes" id="UP000275846"/>
    </source>
</evidence>
<dbReference type="AlphaFoldDB" id="A0A183T735"/>
<accession>A0A183T735</accession>
<gene>
    <name evidence="1" type="ORF">SSLN_LOCUS12285</name>
</gene>
<sequence length="232" mass="25823">MKTLLSSDLLLTHFSPDLKIIVAADASNSGIGTVIYPTTQKTLFFMQQGSGRLRMRSIEALQDPNASYWKTNPRTLNASIGAKIRDQQAARQETDNTIRGAADRRWRTARYKVDIAALSDTRFSEQGQLEEGSNDHLISLRLSLRGDKFATIISTYAPPLMASFDEAKNKFYDDLHALLVRVPKADKVIVLGDFNARVETDHANRRGLLGPMFSPDPMTIVFSSFEPTQSTA</sequence>
<organism evidence="3">
    <name type="scientific">Schistocephalus solidus</name>
    <name type="common">Tapeworm</name>
    <dbReference type="NCBI Taxonomy" id="70667"/>
    <lineage>
        <taxon>Eukaryota</taxon>
        <taxon>Metazoa</taxon>
        <taxon>Spiralia</taxon>
        <taxon>Lophotrochozoa</taxon>
        <taxon>Platyhelminthes</taxon>
        <taxon>Cestoda</taxon>
        <taxon>Eucestoda</taxon>
        <taxon>Diphyllobothriidea</taxon>
        <taxon>Diphyllobothriidae</taxon>
        <taxon>Schistocephalus</taxon>
    </lineage>
</organism>